<dbReference type="GO" id="GO:0004765">
    <property type="term" value="F:shikimate kinase activity"/>
    <property type="evidence" value="ECO:0007669"/>
    <property type="project" value="UniProtKB-UniRule"/>
</dbReference>
<comment type="similarity">
    <text evidence="2 11">Belongs to the shikimate kinase family.</text>
</comment>
<dbReference type="InterPro" id="IPR031322">
    <property type="entry name" value="Shikimate/glucono_kinase"/>
</dbReference>
<keyword evidence="6 11" id="KW-0547">Nucleotide-binding</keyword>
<evidence type="ECO:0000256" key="1">
    <source>
        <dbReference type="ARBA" id="ARBA00004842"/>
    </source>
</evidence>
<feature type="binding site" evidence="11">
    <location>
        <position position="79"/>
    </location>
    <ligand>
        <name>substrate</name>
    </ligand>
</feature>
<proteinExistence type="inferred from homology"/>
<dbReference type="InterPro" id="IPR027417">
    <property type="entry name" value="P-loop_NTPase"/>
</dbReference>
<keyword evidence="11" id="KW-0963">Cytoplasm</keyword>
<dbReference type="AlphaFoldDB" id="A0A3A4FFS8"/>
<dbReference type="GO" id="GO:0005524">
    <property type="term" value="F:ATP binding"/>
    <property type="evidence" value="ECO:0007669"/>
    <property type="project" value="UniProtKB-UniRule"/>
</dbReference>
<evidence type="ECO:0000313" key="13">
    <source>
        <dbReference type="Proteomes" id="UP000266615"/>
    </source>
</evidence>
<dbReference type="OrthoDB" id="9800332at2"/>
<keyword evidence="11" id="KW-0479">Metal-binding</keyword>
<keyword evidence="11" id="KW-0460">Magnesium</keyword>
<comment type="caution">
    <text evidence="11">Lacks conserved residue(s) required for the propagation of feature annotation.</text>
</comment>
<evidence type="ECO:0000256" key="2">
    <source>
        <dbReference type="ARBA" id="ARBA00006997"/>
    </source>
</evidence>
<dbReference type="GO" id="GO:0008652">
    <property type="term" value="P:amino acid biosynthetic process"/>
    <property type="evidence" value="ECO:0007669"/>
    <property type="project" value="UniProtKB-KW"/>
</dbReference>
<dbReference type="Gene3D" id="3.40.50.300">
    <property type="entry name" value="P-loop containing nucleotide triphosphate hydrolases"/>
    <property type="match status" value="1"/>
</dbReference>
<accession>A0A3A4FFS8</accession>
<comment type="subcellular location">
    <subcellularLocation>
        <location evidence="11">Cytoplasm</location>
    </subcellularLocation>
</comment>
<keyword evidence="4 11" id="KW-0028">Amino-acid biosynthesis</keyword>
<dbReference type="EMBL" id="QYZP01000003">
    <property type="protein sequence ID" value="RJN31135.1"/>
    <property type="molecule type" value="Genomic_DNA"/>
</dbReference>
<dbReference type="InterPro" id="IPR023000">
    <property type="entry name" value="Shikimate_kinase_CS"/>
</dbReference>
<evidence type="ECO:0000256" key="8">
    <source>
        <dbReference type="ARBA" id="ARBA00022840"/>
    </source>
</evidence>
<keyword evidence="7 11" id="KW-0418">Kinase</keyword>
<dbReference type="GO" id="GO:0000287">
    <property type="term" value="F:magnesium ion binding"/>
    <property type="evidence" value="ECO:0007669"/>
    <property type="project" value="UniProtKB-UniRule"/>
</dbReference>
<gene>
    <name evidence="11" type="primary">aroK</name>
    <name evidence="12" type="ORF">D3250_09740</name>
</gene>
<dbReference type="Pfam" id="PF01202">
    <property type="entry name" value="SKI"/>
    <property type="match status" value="1"/>
</dbReference>
<keyword evidence="13" id="KW-1185">Reference proteome</keyword>
<protein>
    <recommendedName>
        <fullName evidence="3 11">Shikimate kinase</fullName>
        <shortName evidence="11">SK</shortName>
        <ecNumber evidence="3 11">2.7.1.71</ecNumber>
    </recommendedName>
</protein>
<evidence type="ECO:0000256" key="5">
    <source>
        <dbReference type="ARBA" id="ARBA00022679"/>
    </source>
</evidence>
<evidence type="ECO:0000256" key="6">
    <source>
        <dbReference type="ARBA" id="ARBA00022741"/>
    </source>
</evidence>
<feature type="binding site" evidence="11">
    <location>
        <begin position="11"/>
        <end position="16"/>
    </location>
    <ligand>
        <name>ATP</name>
        <dbReference type="ChEBI" id="CHEBI:30616"/>
    </ligand>
</feature>
<dbReference type="GO" id="GO:0009423">
    <property type="term" value="P:chorismate biosynthetic process"/>
    <property type="evidence" value="ECO:0007669"/>
    <property type="project" value="UniProtKB-UniRule"/>
</dbReference>
<dbReference type="PRINTS" id="PR01100">
    <property type="entry name" value="SHIKIMTKNASE"/>
</dbReference>
<evidence type="ECO:0000256" key="9">
    <source>
        <dbReference type="ARBA" id="ARBA00023141"/>
    </source>
</evidence>
<feature type="binding site" evidence="11">
    <location>
        <position position="56"/>
    </location>
    <ligand>
        <name>substrate</name>
    </ligand>
</feature>
<evidence type="ECO:0000313" key="12">
    <source>
        <dbReference type="EMBL" id="RJN31135.1"/>
    </source>
</evidence>
<dbReference type="RefSeq" id="WP_119903202.1">
    <property type="nucleotide sequence ID" value="NZ_QYZP01000003.1"/>
</dbReference>
<keyword evidence="9 11" id="KW-0057">Aromatic amino acid biosynthesis</keyword>
<dbReference type="EC" id="2.7.1.71" evidence="3 11"/>
<feature type="binding site" evidence="11">
    <location>
        <position position="116"/>
    </location>
    <ligand>
        <name>ATP</name>
        <dbReference type="ChEBI" id="CHEBI:30616"/>
    </ligand>
</feature>
<feature type="binding site" evidence="11">
    <location>
        <position position="138"/>
    </location>
    <ligand>
        <name>substrate</name>
    </ligand>
</feature>
<dbReference type="GO" id="GO:0009073">
    <property type="term" value="P:aromatic amino acid family biosynthetic process"/>
    <property type="evidence" value="ECO:0007669"/>
    <property type="project" value="UniProtKB-KW"/>
</dbReference>
<reference evidence="12 13" key="1">
    <citation type="submission" date="2018-09" db="EMBL/GenBank/DDBJ databases">
        <title>Nesterenkonia natronophila sp. nov., an alkaliphilic actinobacteriume isolated from a soda lake, and emended description of the genus Nesterenkonia.</title>
        <authorList>
            <person name="Menes R.J."/>
            <person name="Iriarte A."/>
        </authorList>
    </citation>
    <scope>NUCLEOTIDE SEQUENCE [LARGE SCALE GENOMIC DNA]</scope>
    <source>
        <strain evidence="12 13">M8</strain>
    </source>
</reference>
<keyword evidence="8 11" id="KW-0067">ATP-binding</keyword>
<evidence type="ECO:0000256" key="7">
    <source>
        <dbReference type="ARBA" id="ARBA00022777"/>
    </source>
</evidence>
<dbReference type="HAMAP" id="MF_00109">
    <property type="entry name" value="Shikimate_kinase"/>
    <property type="match status" value="1"/>
</dbReference>
<evidence type="ECO:0000256" key="11">
    <source>
        <dbReference type="HAMAP-Rule" id="MF_00109"/>
    </source>
</evidence>
<evidence type="ECO:0000256" key="3">
    <source>
        <dbReference type="ARBA" id="ARBA00012154"/>
    </source>
</evidence>
<organism evidence="12 13">
    <name type="scientific">Nesterenkonia natronophila</name>
    <dbReference type="NCBI Taxonomy" id="2174932"/>
    <lineage>
        <taxon>Bacteria</taxon>
        <taxon>Bacillati</taxon>
        <taxon>Actinomycetota</taxon>
        <taxon>Actinomycetes</taxon>
        <taxon>Micrococcales</taxon>
        <taxon>Micrococcaceae</taxon>
        <taxon>Nesterenkonia</taxon>
    </lineage>
</organism>
<dbReference type="GO" id="GO:0005829">
    <property type="term" value="C:cytosol"/>
    <property type="evidence" value="ECO:0007669"/>
    <property type="project" value="TreeGrafter"/>
</dbReference>
<feature type="binding site" evidence="11">
    <location>
        <position position="33"/>
    </location>
    <ligand>
        <name>substrate</name>
    </ligand>
</feature>
<comment type="cofactor">
    <cofactor evidence="11">
        <name>Mg(2+)</name>
        <dbReference type="ChEBI" id="CHEBI:18420"/>
    </cofactor>
    <text evidence="11">Binds 1 Mg(2+) ion per subunit.</text>
</comment>
<dbReference type="InterPro" id="IPR000623">
    <property type="entry name" value="Shikimate_kinase/TSH1"/>
</dbReference>
<dbReference type="CDD" id="cd00464">
    <property type="entry name" value="SK"/>
    <property type="match status" value="1"/>
</dbReference>
<dbReference type="PROSITE" id="PS01128">
    <property type="entry name" value="SHIKIMATE_KINASE"/>
    <property type="match status" value="1"/>
</dbReference>
<comment type="caution">
    <text evidence="12">The sequence shown here is derived from an EMBL/GenBank/DDBJ whole genome shotgun (WGS) entry which is preliminary data.</text>
</comment>
<comment type="catalytic activity">
    <reaction evidence="10 11">
        <text>shikimate + ATP = 3-phosphoshikimate + ADP + H(+)</text>
        <dbReference type="Rhea" id="RHEA:13121"/>
        <dbReference type="ChEBI" id="CHEBI:15378"/>
        <dbReference type="ChEBI" id="CHEBI:30616"/>
        <dbReference type="ChEBI" id="CHEBI:36208"/>
        <dbReference type="ChEBI" id="CHEBI:145989"/>
        <dbReference type="ChEBI" id="CHEBI:456216"/>
        <dbReference type="EC" id="2.7.1.71"/>
    </reaction>
</comment>
<dbReference type="SUPFAM" id="SSF52540">
    <property type="entry name" value="P-loop containing nucleoside triphosphate hydrolases"/>
    <property type="match status" value="1"/>
</dbReference>
<evidence type="ECO:0000256" key="10">
    <source>
        <dbReference type="ARBA" id="ARBA00048567"/>
    </source>
</evidence>
<dbReference type="PANTHER" id="PTHR21087">
    <property type="entry name" value="SHIKIMATE KINASE"/>
    <property type="match status" value="1"/>
</dbReference>
<sequence length="172" mass="18805">MNNIVLIGPMGSGKSTVGAVLARRLGRPHVDTDQFFVARHGPIREYFAVHGEEAFRAAEEQLVAELLDSPRPSVVSLGGGSVTSAATRELLKTQFVVMLDVTEAQAKARIGDAATRPVLTAGTSAPPIERWKNIYAEREPLYRECADLIVSAAEATIEDRARHIIEAMRRER</sequence>
<feature type="binding site" evidence="11">
    <location>
        <position position="15"/>
    </location>
    <ligand>
        <name>Mg(2+)</name>
        <dbReference type="ChEBI" id="CHEBI:18420"/>
    </ligand>
</feature>
<evidence type="ECO:0000256" key="4">
    <source>
        <dbReference type="ARBA" id="ARBA00022605"/>
    </source>
</evidence>
<comment type="pathway">
    <text evidence="1 11">Metabolic intermediate biosynthesis; chorismate biosynthesis; chorismate from D-erythrose 4-phosphate and phosphoenolpyruvate: step 5/7.</text>
</comment>
<dbReference type="Proteomes" id="UP000266615">
    <property type="component" value="Unassembled WGS sequence"/>
</dbReference>
<comment type="function">
    <text evidence="11">Catalyzes the specific phosphorylation of the 3-hydroxyl group of shikimic acid using ATP as a cosubstrate.</text>
</comment>
<keyword evidence="5 11" id="KW-0808">Transferase</keyword>
<dbReference type="PANTHER" id="PTHR21087:SF16">
    <property type="entry name" value="SHIKIMATE KINASE 1, CHLOROPLASTIC"/>
    <property type="match status" value="1"/>
</dbReference>
<comment type="subunit">
    <text evidence="11">Monomer.</text>
</comment>
<dbReference type="UniPathway" id="UPA00053">
    <property type="reaction ID" value="UER00088"/>
</dbReference>
<name>A0A3A4FFS8_9MICC</name>